<name>A0A939NRR0_KLEPN</name>
<accession>A0A939NRR0</accession>
<dbReference type="Proteomes" id="UP000664620">
    <property type="component" value="Unassembled WGS sequence"/>
</dbReference>
<dbReference type="AlphaFoldDB" id="A0A939NRR0"/>
<organism evidence="1 2">
    <name type="scientific">Klebsiella pneumoniae</name>
    <dbReference type="NCBI Taxonomy" id="573"/>
    <lineage>
        <taxon>Bacteria</taxon>
        <taxon>Pseudomonadati</taxon>
        <taxon>Pseudomonadota</taxon>
        <taxon>Gammaproteobacteria</taxon>
        <taxon>Enterobacterales</taxon>
        <taxon>Enterobacteriaceae</taxon>
        <taxon>Klebsiella/Raoultella group</taxon>
        <taxon>Klebsiella</taxon>
        <taxon>Klebsiella pneumoniae complex</taxon>
    </lineage>
</organism>
<dbReference type="EMBL" id="JAGETO010000009">
    <property type="protein sequence ID" value="MBO2029070.1"/>
    <property type="molecule type" value="Genomic_DNA"/>
</dbReference>
<comment type="caution">
    <text evidence="1">The sequence shown here is derived from an EMBL/GenBank/DDBJ whole genome shotgun (WGS) entry which is preliminary data.</text>
</comment>
<evidence type="ECO:0000313" key="1">
    <source>
        <dbReference type="EMBL" id="MBO2029070.1"/>
    </source>
</evidence>
<sequence>MVRIRCRPTPNSRRSAKRSTIWNWLSSGHFMTKTASAADVILPSTSWASTKACIPQRTAASSAS</sequence>
<reference evidence="1" key="1">
    <citation type="submission" date="2021-03" db="EMBL/GenBank/DDBJ databases">
        <title>Molecular epidemiology and mechanisms of colistin and carbapenem resistance in Enterobacteriaceae from clinical isolates, the environment and porcine samples in Pretoria, South Africa.</title>
        <authorList>
            <person name="Bogoshi D."/>
            <person name="Mbelle N.M."/>
            <person name="Naidoo V."/>
            <person name="Osei Sekyere J."/>
        </authorList>
    </citation>
    <scope>NUCLEOTIDE SEQUENCE</scope>
    <source>
        <strain evidence="1">C034</strain>
    </source>
</reference>
<evidence type="ECO:0000313" key="2">
    <source>
        <dbReference type="Proteomes" id="UP000664620"/>
    </source>
</evidence>
<proteinExistence type="predicted"/>
<protein>
    <submittedName>
        <fullName evidence="1">Uncharacterized protein</fullName>
    </submittedName>
</protein>
<gene>
    <name evidence="1" type="ORF">J4734_04275</name>
</gene>